<protein>
    <submittedName>
        <fullName evidence="4">Rho guanine nucleotide exchange factor 17-like protein</fullName>
    </submittedName>
</protein>
<dbReference type="OrthoDB" id="6422170at2759"/>
<dbReference type="InterPro" id="IPR036322">
    <property type="entry name" value="WD40_repeat_dom_sf"/>
</dbReference>
<dbReference type="Pfam" id="PF19056">
    <property type="entry name" value="WD40_2"/>
    <property type="match status" value="1"/>
</dbReference>
<comment type="caution">
    <text evidence="4">The sequence shown here is derived from an EMBL/GenBank/DDBJ whole genome shotgun (WGS) entry which is preliminary data.</text>
</comment>
<evidence type="ECO:0000256" key="1">
    <source>
        <dbReference type="ARBA" id="ARBA00022553"/>
    </source>
</evidence>
<dbReference type="EMBL" id="NCKV01000091">
    <property type="protein sequence ID" value="RWS31669.1"/>
    <property type="molecule type" value="Genomic_DNA"/>
</dbReference>
<dbReference type="SUPFAM" id="SSF50978">
    <property type="entry name" value="WD40 repeat-like"/>
    <property type="match status" value="1"/>
</dbReference>
<gene>
    <name evidence="4" type="ORF">B4U80_01159</name>
</gene>
<reference evidence="4 5" key="1">
    <citation type="journal article" date="2018" name="Gigascience">
        <title>Genomes of trombidid mites reveal novel predicted allergens and laterally-transferred genes associated with secondary metabolism.</title>
        <authorList>
            <person name="Dong X."/>
            <person name="Chaisiri K."/>
            <person name="Xia D."/>
            <person name="Armstrong S.D."/>
            <person name="Fang Y."/>
            <person name="Donnelly M.J."/>
            <person name="Kadowaki T."/>
            <person name="McGarry J.W."/>
            <person name="Darby A.C."/>
            <person name="Makepeace B.L."/>
        </authorList>
    </citation>
    <scope>NUCLEOTIDE SEQUENCE [LARGE SCALE GENOMIC DNA]</scope>
    <source>
        <strain evidence="4">UoL-UT</strain>
    </source>
</reference>
<dbReference type="STRING" id="299467.A0A443SVY1"/>
<feature type="compositionally biased region" description="Polar residues" evidence="3">
    <location>
        <begin position="1"/>
        <end position="13"/>
    </location>
</feature>
<evidence type="ECO:0000313" key="4">
    <source>
        <dbReference type="EMBL" id="RWS31669.1"/>
    </source>
</evidence>
<dbReference type="Proteomes" id="UP000288716">
    <property type="component" value="Unassembled WGS sequence"/>
</dbReference>
<keyword evidence="2" id="KW-0344">Guanine-nucleotide releasing factor</keyword>
<evidence type="ECO:0000313" key="5">
    <source>
        <dbReference type="Proteomes" id="UP000288716"/>
    </source>
</evidence>
<dbReference type="AlphaFoldDB" id="A0A443SVY1"/>
<organism evidence="4 5">
    <name type="scientific">Leptotrombidium deliense</name>
    <dbReference type="NCBI Taxonomy" id="299467"/>
    <lineage>
        <taxon>Eukaryota</taxon>
        <taxon>Metazoa</taxon>
        <taxon>Ecdysozoa</taxon>
        <taxon>Arthropoda</taxon>
        <taxon>Chelicerata</taxon>
        <taxon>Arachnida</taxon>
        <taxon>Acari</taxon>
        <taxon>Acariformes</taxon>
        <taxon>Trombidiformes</taxon>
        <taxon>Prostigmata</taxon>
        <taxon>Anystina</taxon>
        <taxon>Parasitengona</taxon>
        <taxon>Trombiculoidea</taxon>
        <taxon>Trombiculidae</taxon>
        <taxon>Leptotrombidium</taxon>
    </lineage>
</organism>
<proteinExistence type="predicted"/>
<keyword evidence="5" id="KW-1185">Reference proteome</keyword>
<dbReference type="PANTHER" id="PTHR12877:SF15">
    <property type="entry name" value="RHO GUANINE NUCLEOTIDE EXCHANGE FACTOR 17"/>
    <property type="match status" value="1"/>
</dbReference>
<keyword evidence="1" id="KW-0597">Phosphoprotein</keyword>
<dbReference type="PANTHER" id="PTHR12877">
    <property type="entry name" value="RHO GUANINE NUCLEOTIDE EXCHANGE FACTOR"/>
    <property type="match status" value="1"/>
</dbReference>
<evidence type="ECO:0000256" key="2">
    <source>
        <dbReference type="ARBA" id="ARBA00022658"/>
    </source>
</evidence>
<feature type="non-terminal residue" evidence="4">
    <location>
        <position position="1"/>
    </location>
</feature>
<feature type="compositionally biased region" description="Acidic residues" evidence="3">
    <location>
        <begin position="36"/>
        <end position="50"/>
    </location>
</feature>
<dbReference type="InterPro" id="IPR039919">
    <property type="entry name" value="ARHGEF10/ARHGEF17"/>
</dbReference>
<sequence>TTSLCPLNTSRSPTPRKTKSLPPLSAPSSQFQLDSDSSEEEEDDAFDEEASLSIPPLSPVDSCCSSEFECNHPTMWLGTEDGCIHVYNCYDNIRTKKNKIKIQLTAAVNCIIYLNNQVFGGLSNGQIAVFRRDETGNWLTNEPKIIEISTNPVVKLLAVSGKLWCAVQNQVSVLTTCSLETEISFQVNIDMNRVILCMVASGLGVWISTQSSPIIKLYHGKSFECLLEINIAPAVSKILATACDDIIRQHKAACLRVTTLLTCKDLLWIGTSAGTVLTMPLPHLTASTSKVENVPSISGIPQGHTGHVRFLTTVQFNSNTTCLRQNHHDCTSHCHSMKKDRNSAIIGKQTAEESIMRSGSNPTISSKILVISGGDGYEDFTNYGINESVGRDDSTNHILLWQV</sequence>
<dbReference type="VEuPathDB" id="VectorBase:LDEU000367"/>
<accession>A0A443SVY1</accession>
<name>A0A443SVY1_9ACAR</name>
<evidence type="ECO:0000256" key="3">
    <source>
        <dbReference type="SAM" id="MobiDB-lite"/>
    </source>
</evidence>
<dbReference type="GO" id="GO:0005085">
    <property type="term" value="F:guanyl-nucleotide exchange factor activity"/>
    <property type="evidence" value="ECO:0007669"/>
    <property type="project" value="UniProtKB-KW"/>
</dbReference>
<feature type="region of interest" description="Disordered" evidence="3">
    <location>
        <begin position="1"/>
        <end position="54"/>
    </location>
</feature>
<dbReference type="GO" id="GO:0030036">
    <property type="term" value="P:actin cytoskeleton organization"/>
    <property type="evidence" value="ECO:0007669"/>
    <property type="project" value="TreeGrafter"/>
</dbReference>